<name>A0A372ZME7_9ACTN</name>
<sequence>MLEISVAYLDARGRLREVPAAQAAGVPIEELPRIAPPVAHRGRRGFVTDAWVSRTGKVIACGSLRQQRVAAVLDRDSGIAAFSAGPVELRWDEDGRRRALQPDFAARRRSGERLLLVLEPQTPGAAWKHRRHVLQETALRTGWELEITAPPGGTELANLQLVFGARDPRGRDPGAVETLLSAFARPCRLEDGAAACGLPRLAAIELAHHLIWRRQLEIDWHTPLLPTSLARASGVRP</sequence>
<evidence type="ECO:0000313" key="1">
    <source>
        <dbReference type="EMBL" id="RGD56405.1"/>
    </source>
</evidence>
<organism evidence="1 2">
    <name type="scientific">Kitasatospora xanthocidica</name>
    <dbReference type="NCBI Taxonomy" id="83382"/>
    <lineage>
        <taxon>Bacteria</taxon>
        <taxon>Bacillati</taxon>
        <taxon>Actinomycetota</taxon>
        <taxon>Actinomycetes</taxon>
        <taxon>Kitasatosporales</taxon>
        <taxon>Streptomycetaceae</taxon>
        <taxon>Kitasatospora</taxon>
    </lineage>
</organism>
<proteinExistence type="predicted"/>
<gene>
    <name evidence="1" type="ORF">DR950_00125</name>
</gene>
<dbReference type="AlphaFoldDB" id="A0A372ZME7"/>
<comment type="caution">
    <text evidence="1">The sequence shown here is derived from an EMBL/GenBank/DDBJ whole genome shotgun (WGS) entry which is preliminary data.</text>
</comment>
<dbReference type="Proteomes" id="UP000263377">
    <property type="component" value="Unassembled WGS sequence"/>
</dbReference>
<accession>A0A372ZME7</accession>
<evidence type="ECO:0008006" key="3">
    <source>
        <dbReference type="Google" id="ProtNLM"/>
    </source>
</evidence>
<dbReference type="EMBL" id="QVIG01000001">
    <property type="protein sequence ID" value="RGD56405.1"/>
    <property type="molecule type" value="Genomic_DNA"/>
</dbReference>
<protein>
    <recommendedName>
        <fullName evidence="3">TnsA-like heteromeric transposase endonuclease subunit</fullName>
    </recommendedName>
</protein>
<keyword evidence="2" id="KW-1185">Reference proteome</keyword>
<reference evidence="1 2" key="1">
    <citation type="submission" date="2018-08" db="EMBL/GenBank/DDBJ databases">
        <title>Diversity &amp; Physiological Properties of Lignin-Decomposing Actinobacteria from Soil.</title>
        <authorList>
            <person name="Roh S.G."/>
            <person name="Kim S.B."/>
        </authorList>
    </citation>
    <scope>NUCLEOTIDE SEQUENCE [LARGE SCALE GENOMIC DNA]</scope>
    <source>
        <strain evidence="1 2">MMS17-GH009</strain>
    </source>
</reference>
<dbReference type="RefSeq" id="WP_117484802.1">
    <property type="nucleotide sequence ID" value="NZ_QVIG01000001.1"/>
</dbReference>
<evidence type="ECO:0000313" key="2">
    <source>
        <dbReference type="Proteomes" id="UP000263377"/>
    </source>
</evidence>